<name>A0A1D2JEV9_PARBR</name>
<dbReference type="Proteomes" id="UP000242814">
    <property type="component" value="Unassembled WGS sequence"/>
</dbReference>
<accession>A0A1D2JEV9</accession>
<sequence length="87" mass="10450">MTAQQRYLRVHCDCCRNFRRRTCYAKPRNPRKLRKHQPECVGLSGILFLSIHGGRQIYKLRSPYSTRKRRKLRQKLGHVFLTPRKSP</sequence>
<comment type="caution">
    <text evidence="1">The sequence shown here is derived from an EMBL/GenBank/DDBJ whole genome shotgun (WGS) entry which is preliminary data.</text>
</comment>
<evidence type="ECO:0000313" key="1">
    <source>
        <dbReference type="EMBL" id="ODH28766.1"/>
    </source>
</evidence>
<dbReference type="VEuPathDB" id="FungiDB:PADG_11578"/>
<evidence type="ECO:0000313" key="2">
    <source>
        <dbReference type="Proteomes" id="UP000242814"/>
    </source>
</evidence>
<dbReference type="VEuPathDB" id="FungiDB:PABG_11205"/>
<reference evidence="1 2" key="1">
    <citation type="submission" date="2016-06" db="EMBL/GenBank/DDBJ databases">
        <authorList>
            <person name="Kjaerup R.B."/>
            <person name="Dalgaard T.S."/>
            <person name="Juul-Madsen H.R."/>
        </authorList>
    </citation>
    <scope>NUCLEOTIDE SEQUENCE [LARGE SCALE GENOMIC DNA]</scope>
    <source>
        <strain evidence="1 2">Pb300</strain>
    </source>
</reference>
<gene>
    <name evidence="1" type="ORF">ACO22_03886</name>
</gene>
<dbReference type="AlphaFoldDB" id="A0A1D2JEV9"/>
<dbReference type="EMBL" id="LZYO01000142">
    <property type="protein sequence ID" value="ODH28766.1"/>
    <property type="molecule type" value="Genomic_DNA"/>
</dbReference>
<protein>
    <submittedName>
        <fullName evidence="1">Uncharacterized protein</fullName>
    </submittedName>
</protein>
<organism evidence="1 2">
    <name type="scientific">Paracoccidioides brasiliensis</name>
    <dbReference type="NCBI Taxonomy" id="121759"/>
    <lineage>
        <taxon>Eukaryota</taxon>
        <taxon>Fungi</taxon>
        <taxon>Dikarya</taxon>
        <taxon>Ascomycota</taxon>
        <taxon>Pezizomycotina</taxon>
        <taxon>Eurotiomycetes</taxon>
        <taxon>Eurotiomycetidae</taxon>
        <taxon>Onygenales</taxon>
        <taxon>Ajellomycetaceae</taxon>
        <taxon>Paracoccidioides</taxon>
    </lineage>
</organism>
<proteinExistence type="predicted"/>